<reference evidence="3 4" key="1">
    <citation type="submission" date="2020-07" db="EMBL/GenBank/DDBJ databases">
        <title>Pseudogemmobacter sp. nov., isolated from poultry manure in Taiwan.</title>
        <authorList>
            <person name="Lin S.-Y."/>
            <person name="Tang Y.-S."/>
            <person name="Young C.-C."/>
        </authorList>
    </citation>
    <scope>NUCLEOTIDE SEQUENCE [LARGE SCALE GENOMIC DNA]</scope>
    <source>
        <strain evidence="3 4">CC-YST710</strain>
    </source>
</reference>
<dbReference type="InterPro" id="IPR036111">
    <property type="entry name" value="Mal/L-sulfo/L-lacto_DH-like_sf"/>
</dbReference>
<dbReference type="Gene3D" id="1.10.1530.10">
    <property type="match status" value="1"/>
</dbReference>
<evidence type="ECO:0000313" key="3">
    <source>
        <dbReference type="EMBL" id="MCB5410440.1"/>
    </source>
</evidence>
<dbReference type="InterPro" id="IPR003767">
    <property type="entry name" value="Malate/L-lactate_DH-like"/>
</dbReference>
<evidence type="ECO:0000256" key="2">
    <source>
        <dbReference type="ARBA" id="ARBA00023002"/>
    </source>
</evidence>
<dbReference type="SUPFAM" id="SSF89733">
    <property type="entry name" value="L-sulfolactate dehydrogenase-like"/>
    <property type="match status" value="1"/>
</dbReference>
<evidence type="ECO:0000313" key="4">
    <source>
        <dbReference type="Proteomes" id="UP001198571"/>
    </source>
</evidence>
<accession>A0ABS8CM27</accession>
<dbReference type="InterPro" id="IPR043143">
    <property type="entry name" value="Mal/L-sulf/L-lact_DH-like_NADP"/>
</dbReference>
<dbReference type="Gene3D" id="3.30.1370.60">
    <property type="entry name" value="Hypothetical oxidoreductase yiak, domain 2"/>
    <property type="match status" value="1"/>
</dbReference>
<proteinExistence type="inferred from homology"/>
<keyword evidence="4" id="KW-1185">Reference proteome</keyword>
<dbReference type="EMBL" id="JACDXX010000008">
    <property type="protein sequence ID" value="MCB5410440.1"/>
    <property type="molecule type" value="Genomic_DNA"/>
</dbReference>
<organism evidence="3 4">
    <name type="scientific">Pseudogemmobacter faecipullorum</name>
    <dbReference type="NCBI Taxonomy" id="2755041"/>
    <lineage>
        <taxon>Bacteria</taxon>
        <taxon>Pseudomonadati</taxon>
        <taxon>Pseudomonadota</taxon>
        <taxon>Alphaproteobacteria</taxon>
        <taxon>Rhodobacterales</taxon>
        <taxon>Paracoccaceae</taxon>
        <taxon>Pseudogemmobacter</taxon>
    </lineage>
</organism>
<keyword evidence="2" id="KW-0560">Oxidoreductase</keyword>
<evidence type="ECO:0000256" key="1">
    <source>
        <dbReference type="ARBA" id="ARBA00006056"/>
    </source>
</evidence>
<comment type="caution">
    <text evidence="3">The sequence shown here is derived from an EMBL/GenBank/DDBJ whole genome shotgun (WGS) entry which is preliminary data.</text>
</comment>
<dbReference type="Proteomes" id="UP001198571">
    <property type="component" value="Unassembled WGS sequence"/>
</dbReference>
<protein>
    <submittedName>
        <fullName evidence="3">Ldh family oxidoreductase</fullName>
    </submittedName>
</protein>
<comment type="similarity">
    <text evidence="1">Belongs to the LDH2/MDH2 oxidoreductase family.</text>
</comment>
<dbReference type="RefSeq" id="WP_226935441.1">
    <property type="nucleotide sequence ID" value="NZ_JACDXX010000008.1"/>
</dbReference>
<dbReference type="PANTHER" id="PTHR11091:SF0">
    <property type="entry name" value="MALATE DEHYDROGENASE"/>
    <property type="match status" value="1"/>
</dbReference>
<dbReference type="InterPro" id="IPR043144">
    <property type="entry name" value="Mal/L-sulf/L-lact_DH-like_ah"/>
</dbReference>
<gene>
    <name evidence="3" type="ORF">H0485_10550</name>
</gene>
<sequence length="329" mass="32936">MERLSLEQAVDLASAALARNGAGAVAAASVAGALVQAEADGFKGHGLSRLPSYVAQLRSGKVKGDALPGLSRPRPGALLIDAGFGFAFPALDLAVAELPALTRAQGIACAAITRSHHCGSAGAFVERLAGQGLVAILFANTPAAMAPWGGSQAVFGTNPIAFAAPRAGDEPIVVDMALSTVARGNIAAAARKGEAIPAGWAFDADGQPTTDAQKALQGTMAPLGDAKGIALALMVELLAAGMCGANYASQASSFLDDKGPPPGTGQLLIAIDPTAFAANALERFSLLAGLITDQPGARLPGARRLAARAAARQVGISPDPALLAEIRAL</sequence>
<name>A0ABS8CM27_9RHOB</name>
<dbReference type="PANTHER" id="PTHR11091">
    <property type="entry name" value="OXIDOREDUCTASE-RELATED"/>
    <property type="match status" value="1"/>
</dbReference>
<dbReference type="Pfam" id="PF02615">
    <property type="entry name" value="Ldh_2"/>
    <property type="match status" value="1"/>
</dbReference>